<sequence>MFREATNNSNSQISEIIGGVIDYAFYAGQALGLIYTLLCIVWVTYVIASIVTQIRNKRRLLSLMYQDYTCDYTNRLIMQKETIFRYVIFLVFLCFELSYCLNINIFGVVALGHKWTDIQIPIATNCSLNSNTFIGYVYDERFISILQNSISSFRDFSFSMMLWLFGASILHLSFAARNIIRVKILLIFILLGIVIYLLVIISVFIPYINIFGNIAQPFMDQISLFIVVYIAKKRFFPAMNSRVIDAYHLHSTNVYLQQKKLLKQYKVLVFVFLFTFEVYILKNIVFFNLYAITDSISNNPCWFHVTYHVSMFTIPDSTKQILNQISDYCFACIRLIDLVVYLNFILVNLNIMYVTAKKCFKRRFYDRERYRYQVCSNPLLS</sequence>
<proteinExistence type="predicted"/>
<feature type="transmembrane region" description="Helical" evidence="1">
    <location>
        <begin position="338"/>
        <end position="356"/>
    </location>
</feature>
<feature type="transmembrane region" description="Helical" evidence="1">
    <location>
        <begin position="156"/>
        <end position="174"/>
    </location>
</feature>
<feature type="transmembrane region" description="Helical" evidence="1">
    <location>
        <begin position="186"/>
        <end position="208"/>
    </location>
</feature>
<reference evidence="2 3" key="1">
    <citation type="journal article" date="2023" name="BMC Biol.">
        <title>The compact genome of the sponge Oopsacas minuta (Hexactinellida) is lacking key metazoan core genes.</title>
        <authorList>
            <person name="Santini S."/>
            <person name="Schenkelaars Q."/>
            <person name="Jourda C."/>
            <person name="Duchesne M."/>
            <person name="Belahbib H."/>
            <person name="Rocher C."/>
            <person name="Selva M."/>
            <person name="Riesgo A."/>
            <person name="Vervoort M."/>
            <person name="Leys S.P."/>
            <person name="Kodjabachian L."/>
            <person name="Le Bivic A."/>
            <person name="Borchiellini C."/>
            <person name="Claverie J.M."/>
            <person name="Renard E."/>
        </authorList>
    </citation>
    <scope>NUCLEOTIDE SEQUENCE [LARGE SCALE GENOMIC DNA]</scope>
    <source>
        <strain evidence="2">SPO-2</strain>
    </source>
</reference>
<evidence type="ECO:0000313" key="3">
    <source>
        <dbReference type="Proteomes" id="UP001165289"/>
    </source>
</evidence>
<evidence type="ECO:0000256" key="1">
    <source>
        <dbReference type="SAM" id="Phobius"/>
    </source>
</evidence>
<accession>A0AAV7JM35</accession>
<keyword evidence="1" id="KW-1133">Transmembrane helix</keyword>
<feature type="transmembrane region" description="Helical" evidence="1">
    <location>
        <begin position="33"/>
        <end position="54"/>
    </location>
</feature>
<dbReference type="Proteomes" id="UP001165289">
    <property type="component" value="Unassembled WGS sequence"/>
</dbReference>
<protein>
    <submittedName>
        <fullName evidence="2">Uncharacterized protein</fullName>
    </submittedName>
</protein>
<evidence type="ECO:0000313" key="2">
    <source>
        <dbReference type="EMBL" id="KAI6649430.1"/>
    </source>
</evidence>
<dbReference type="AlphaFoldDB" id="A0AAV7JM35"/>
<dbReference type="EMBL" id="JAKMXF010000321">
    <property type="protein sequence ID" value="KAI6649430.1"/>
    <property type="molecule type" value="Genomic_DNA"/>
</dbReference>
<keyword evidence="1" id="KW-0812">Transmembrane</keyword>
<name>A0AAV7JM35_9METZ</name>
<feature type="transmembrane region" description="Helical" evidence="1">
    <location>
        <begin position="83"/>
        <end position="106"/>
    </location>
</feature>
<comment type="caution">
    <text evidence="2">The sequence shown here is derived from an EMBL/GenBank/DDBJ whole genome shotgun (WGS) entry which is preliminary data.</text>
</comment>
<feature type="transmembrane region" description="Helical" evidence="1">
    <location>
        <begin position="267"/>
        <end position="290"/>
    </location>
</feature>
<gene>
    <name evidence="2" type="ORF">LOD99_11795</name>
</gene>
<feature type="transmembrane region" description="Helical" evidence="1">
    <location>
        <begin position="214"/>
        <end position="231"/>
    </location>
</feature>
<keyword evidence="1" id="KW-0472">Membrane</keyword>
<keyword evidence="3" id="KW-1185">Reference proteome</keyword>
<organism evidence="2 3">
    <name type="scientific">Oopsacas minuta</name>
    <dbReference type="NCBI Taxonomy" id="111878"/>
    <lineage>
        <taxon>Eukaryota</taxon>
        <taxon>Metazoa</taxon>
        <taxon>Porifera</taxon>
        <taxon>Hexactinellida</taxon>
        <taxon>Hexasterophora</taxon>
        <taxon>Lyssacinosida</taxon>
        <taxon>Leucopsacidae</taxon>
        <taxon>Oopsacas</taxon>
    </lineage>
</organism>